<dbReference type="Proteomes" id="UP001175097">
    <property type="component" value="Unassembled WGS sequence"/>
</dbReference>
<keyword evidence="2" id="KW-1185">Reference proteome</keyword>
<evidence type="ECO:0000313" key="1">
    <source>
        <dbReference type="EMBL" id="MDN4606614.1"/>
    </source>
</evidence>
<dbReference type="EMBL" id="JAROCC010000002">
    <property type="protein sequence ID" value="MDN4606614.1"/>
    <property type="molecule type" value="Genomic_DNA"/>
</dbReference>
<organism evidence="1 2">
    <name type="scientific">Sporosarcina highlanderae</name>
    <dbReference type="NCBI Taxonomy" id="3035916"/>
    <lineage>
        <taxon>Bacteria</taxon>
        <taxon>Bacillati</taxon>
        <taxon>Bacillota</taxon>
        <taxon>Bacilli</taxon>
        <taxon>Bacillales</taxon>
        <taxon>Caryophanaceae</taxon>
        <taxon>Sporosarcina</taxon>
    </lineage>
</organism>
<dbReference type="RefSeq" id="WP_301242138.1">
    <property type="nucleotide sequence ID" value="NZ_JAROCC010000002.1"/>
</dbReference>
<accession>A0ABT8JR05</accession>
<evidence type="ECO:0000313" key="2">
    <source>
        <dbReference type="Proteomes" id="UP001175097"/>
    </source>
</evidence>
<proteinExistence type="predicted"/>
<sequence>MNMNSELNNKINVLHEDKRYILHLLMNEIEKGKPVTVIEDMVLDEVRQIIKEGE</sequence>
<gene>
    <name evidence="1" type="ORF">P5G49_03885</name>
</gene>
<reference evidence="1" key="1">
    <citation type="submission" date="2023-03" db="EMBL/GenBank/DDBJ databases">
        <title>MT1 and MT2 Draft Genomes of Novel Species.</title>
        <authorList>
            <person name="Venkateswaran K."/>
        </authorList>
    </citation>
    <scope>NUCLEOTIDE SEQUENCE</scope>
    <source>
        <strain evidence="1">F6_3S_P_2</strain>
    </source>
</reference>
<protein>
    <submittedName>
        <fullName evidence="1">Uncharacterized protein</fullName>
    </submittedName>
</protein>
<name>A0ABT8JR05_9BACL</name>
<comment type="caution">
    <text evidence="1">The sequence shown here is derived from an EMBL/GenBank/DDBJ whole genome shotgun (WGS) entry which is preliminary data.</text>
</comment>